<gene>
    <name evidence="2" type="ORF">LCGC14_2036310</name>
</gene>
<comment type="caution">
    <text evidence="2">The sequence shown here is derived from an EMBL/GenBank/DDBJ whole genome shotgun (WGS) entry which is preliminary data.</text>
</comment>
<feature type="domain" description="Ice-binding protein C-terminal" evidence="1">
    <location>
        <begin position="338"/>
        <end position="360"/>
    </location>
</feature>
<feature type="non-terminal residue" evidence="2">
    <location>
        <position position="1"/>
    </location>
</feature>
<protein>
    <recommendedName>
        <fullName evidence="1">Ice-binding protein C-terminal domain-containing protein</fullName>
    </recommendedName>
</protein>
<dbReference type="NCBIfam" id="TIGR02595">
    <property type="entry name" value="PEP_CTERM"/>
    <property type="match status" value="1"/>
</dbReference>
<dbReference type="EMBL" id="LAZR01023791">
    <property type="protein sequence ID" value="KKL77295.1"/>
    <property type="molecule type" value="Genomic_DNA"/>
</dbReference>
<organism evidence="2">
    <name type="scientific">marine sediment metagenome</name>
    <dbReference type="NCBI Taxonomy" id="412755"/>
    <lineage>
        <taxon>unclassified sequences</taxon>
        <taxon>metagenomes</taxon>
        <taxon>ecological metagenomes</taxon>
    </lineage>
</organism>
<evidence type="ECO:0000259" key="1">
    <source>
        <dbReference type="Pfam" id="PF07589"/>
    </source>
</evidence>
<accession>A0A0F9H6Q3</accession>
<proteinExistence type="predicted"/>
<reference evidence="2" key="1">
    <citation type="journal article" date="2015" name="Nature">
        <title>Complex archaea that bridge the gap between prokaryotes and eukaryotes.</title>
        <authorList>
            <person name="Spang A."/>
            <person name="Saw J.H."/>
            <person name="Jorgensen S.L."/>
            <person name="Zaremba-Niedzwiedzka K."/>
            <person name="Martijn J."/>
            <person name="Lind A.E."/>
            <person name="van Eijk R."/>
            <person name="Schleper C."/>
            <person name="Guy L."/>
            <person name="Ettema T.J."/>
        </authorList>
    </citation>
    <scope>NUCLEOTIDE SEQUENCE</scope>
</reference>
<dbReference type="Pfam" id="PF07589">
    <property type="entry name" value="PEP-CTERM"/>
    <property type="match status" value="1"/>
</dbReference>
<dbReference type="InterPro" id="IPR013424">
    <property type="entry name" value="Ice-binding_C"/>
</dbReference>
<evidence type="ECO:0000313" key="2">
    <source>
        <dbReference type="EMBL" id="KKL77295.1"/>
    </source>
</evidence>
<sequence length="361" mass="38094">VLVSLMVLSLLPALAGAAVTNPEGFEGYALTTNWQPTFPGEGWGNLDCEGSPVPRPVTGEHFEIRTGTNGNDTQVLYAESIPGKNLNIDWNANIPDSAGGVTTTSYEFQPTALVGSTEYRSNWWRLSSEADGHWGGFSTWSLYVGYGSAWGWGQPGTGLARVELTTLSYLEFPDGPPWGVYTRPMTPIDVTGFALTPGDGRWYVVEVEEDNVAQTSRARVGVKGGAWSPWSAALDHVGAGELGLDYATDSLVTGYTNGAAEYDNFSMTLSGVDPGNPGDANNDDVVSADDYGSVQLNFGDTGAVNIPGDANLDGVVSADDYGSVQLNFGTSYGAGGAPVPEPATMLLLTISGVALIRRRRS</sequence>
<dbReference type="AlphaFoldDB" id="A0A0F9H6Q3"/>
<name>A0A0F9H6Q3_9ZZZZ</name>